<organism evidence="2 3">
    <name type="scientific">Paramixta manurensis</name>
    <dbReference type="NCBI Taxonomy" id="2740817"/>
    <lineage>
        <taxon>Bacteria</taxon>
        <taxon>Pseudomonadati</taxon>
        <taxon>Pseudomonadota</taxon>
        <taxon>Gammaproteobacteria</taxon>
        <taxon>Enterobacterales</taxon>
        <taxon>Erwiniaceae</taxon>
        <taxon>Paramixta</taxon>
    </lineage>
</organism>
<name>A0A6M8UCU7_9GAMM</name>
<dbReference type="KEGG" id="pmak:PMPD1_3722"/>
<dbReference type="InterPro" id="IPR002035">
    <property type="entry name" value="VWF_A"/>
</dbReference>
<dbReference type="RefSeq" id="WP_173635491.1">
    <property type="nucleotide sequence ID" value="NZ_CP054212.1"/>
</dbReference>
<proteinExistence type="predicted"/>
<keyword evidence="3" id="KW-1185">Reference proteome</keyword>
<accession>A0A6M8UCU7</accession>
<feature type="domain" description="VWFA" evidence="1">
    <location>
        <begin position="157"/>
        <end position="432"/>
    </location>
</feature>
<protein>
    <submittedName>
        <fullName evidence="2">Protein TadG</fullName>
    </submittedName>
</protein>
<dbReference type="Gene3D" id="3.40.50.410">
    <property type="entry name" value="von Willebrand factor, type A domain"/>
    <property type="match status" value="2"/>
</dbReference>
<reference evidence="2 3" key="1">
    <citation type="submission" date="2020-06" db="EMBL/GenBank/DDBJ databases">
        <title>Genome sequence of Paramixta manurensis strain PD-1.</title>
        <authorList>
            <person name="Lee C.W."/>
            <person name="Kim J."/>
        </authorList>
    </citation>
    <scope>NUCLEOTIDE SEQUENCE [LARGE SCALE GENOMIC DNA]</scope>
    <source>
        <strain evidence="2 3">PD-1</strain>
    </source>
</reference>
<evidence type="ECO:0000259" key="1">
    <source>
        <dbReference type="PROSITE" id="PS50234"/>
    </source>
</evidence>
<dbReference type="EMBL" id="CP054212">
    <property type="protein sequence ID" value="QKJ88636.1"/>
    <property type="molecule type" value="Genomic_DNA"/>
</dbReference>
<dbReference type="AlphaFoldDB" id="A0A6M8UCU7"/>
<dbReference type="Proteomes" id="UP000505325">
    <property type="component" value="Chromosome"/>
</dbReference>
<sequence>MFMHQPWLALVRRFLADSRGAFAISLALLGAFLLSMAALGLEGSRYVMEQARLSDAMEQAALALTAEDNGEGAERNYALSSDWLAAYMNHAEKVERPVIRVLHGVANSAHHLAWVEYRLSSHVLQSSWFSSAFFPSFNKQVNVGNNGAARKFRSNIDVAFVVDFSGSMRQSIDKEIGNKSKPWKMDVAKQITVKLARQLAEYDIDNKVAFIPFGWGTRKGNVCAPQFVLNAPIPPELFSKNDAGTIAKLYDYIDYPATINAIPHQVNDIRININQVDELLCLSFHSPESIEEGLTMTQAETIPLTADPEQLNKAIINMSASDRTLVSSGMLEGTQVLAKGSASRKVLVIVSDGQDWPMQNEGITQRLLDNGLCEKIRSVLTTPHAVGKIAFIALKYNPTSDWEKCVGSNNFYTAQNFQEFEDAMTRAVYEEVGHNTLKD</sequence>
<evidence type="ECO:0000313" key="2">
    <source>
        <dbReference type="EMBL" id="QKJ88636.1"/>
    </source>
</evidence>
<dbReference type="InterPro" id="IPR036465">
    <property type="entry name" value="vWFA_dom_sf"/>
</dbReference>
<gene>
    <name evidence="2" type="ORF">PMPD1_3722</name>
</gene>
<dbReference type="PROSITE" id="PS50234">
    <property type="entry name" value="VWFA"/>
    <property type="match status" value="1"/>
</dbReference>
<evidence type="ECO:0000313" key="3">
    <source>
        <dbReference type="Proteomes" id="UP000505325"/>
    </source>
</evidence>
<dbReference type="SUPFAM" id="SSF53300">
    <property type="entry name" value="vWA-like"/>
    <property type="match status" value="1"/>
</dbReference>